<dbReference type="InterPro" id="IPR018555">
    <property type="entry name" value="C630.06c-like"/>
</dbReference>
<evidence type="ECO:0000256" key="1">
    <source>
        <dbReference type="SAM" id="MobiDB-lite"/>
    </source>
</evidence>
<evidence type="ECO:0000313" key="3">
    <source>
        <dbReference type="Proteomes" id="UP000750334"/>
    </source>
</evidence>
<dbReference type="AlphaFoldDB" id="A0A9P6VUW6"/>
<reference evidence="2 3" key="1">
    <citation type="submission" date="2020-11" db="EMBL/GenBank/DDBJ databases">
        <title>Kefir isolates.</title>
        <authorList>
            <person name="Marcisauskas S."/>
            <person name="Kim Y."/>
            <person name="Blasche S."/>
        </authorList>
    </citation>
    <scope>NUCLEOTIDE SEQUENCE [LARGE SCALE GENOMIC DNA]</scope>
    <source>
        <strain evidence="2 3">OG2</strain>
    </source>
</reference>
<feature type="region of interest" description="Disordered" evidence="1">
    <location>
        <begin position="1"/>
        <end position="24"/>
    </location>
</feature>
<feature type="compositionally biased region" description="Basic and acidic residues" evidence="1">
    <location>
        <begin position="1"/>
        <end position="17"/>
    </location>
</feature>
<name>A0A9P6VUW6_MAUEX</name>
<gene>
    <name evidence="2" type="ORF">C6P45_002925</name>
</gene>
<dbReference type="OrthoDB" id="3994490at2759"/>
<dbReference type="Proteomes" id="UP000750334">
    <property type="component" value="Unassembled WGS sequence"/>
</dbReference>
<proteinExistence type="predicted"/>
<accession>A0A9P6VUW6</accession>
<dbReference type="EMBL" id="PUHR01000288">
    <property type="protein sequence ID" value="KAG0655637.1"/>
    <property type="molecule type" value="Genomic_DNA"/>
</dbReference>
<dbReference type="Pfam" id="PF09428">
    <property type="entry name" value="DUF2011"/>
    <property type="match status" value="1"/>
</dbReference>
<feature type="compositionally biased region" description="Basic and acidic residues" evidence="1">
    <location>
        <begin position="166"/>
        <end position="182"/>
    </location>
</feature>
<protein>
    <submittedName>
        <fullName evidence="2">Uncharacterized protein</fullName>
    </submittedName>
</protein>
<feature type="region of interest" description="Disordered" evidence="1">
    <location>
        <begin position="158"/>
        <end position="217"/>
    </location>
</feature>
<keyword evidence="3" id="KW-1185">Reference proteome</keyword>
<sequence>MEQKIASRADIFDEKNNSSDSEPVETIVPEFEFVEVNNVTQEESNDTTENGAVSEKPEEEVFEFFPLFATEELTKVNLDEPEEEEIEIIRERPKNYYFASYTDTQKKQFKDACITYDQIMQLGKSPYKRYKEPILDLWKHNSTINKELNKEKILNRRKPGKKQRLARREAKLHIQQREDQRKDLKKKFRKRGGKKNKKKEKLNPLLHAGAADQPITA</sequence>
<comment type="caution">
    <text evidence="2">The sequence shown here is derived from an EMBL/GenBank/DDBJ whole genome shotgun (WGS) entry which is preliminary data.</text>
</comment>
<organism evidence="2 3">
    <name type="scientific">Maudiozyma exigua</name>
    <name type="common">Yeast</name>
    <name type="synonym">Kazachstania exigua</name>
    <dbReference type="NCBI Taxonomy" id="34358"/>
    <lineage>
        <taxon>Eukaryota</taxon>
        <taxon>Fungi</taxon>
        <taxon>Dikarya</taxon>
        <taxon>Ascomycota</taxon>
        <taxon>Saccharomycotina</taxon>
        <taxon>Saccharomycetes</taxon>
        <taxon>Saccharomycetales</taxon>
        <taxon>Saccharomycetaceae</taxon>
        <taxon>Maudiozyma</taxon>
    </lineage>
</organism>
<feature type="compositionally biased region" description="Basic residues" evidence="1">
    <location>
        <begin position="183"/>
        <end position="200"/>
    </location>
</feature>
<evidence type="ECO:0000313" key="2">
    <source>
        <dbReference type="EMBL" id="KAG0655637.1"/>
    </source>
</evidence>